<dbReference type="EMBL" id="JBBMQX010000007">
    <property type="protein sequence ID" value="MEM5533035.1"/>
    <property type="molecule type" value="Genomic_DNA"/>
</dbReference>
<evidence type="ECO:0000256" key="3">
    <source>
        <dbReference type="ARBA" id="ARBA00022452"/>
    </source>
</evidence>
<comment type="similarity">
    <text evidence="11 12">Belongs to the TonB-dependent receptor family.</text>
</comment>
<keyword evidence="10 11" id="KW-0998">Cell outer membrane</keyword>
<evidence type="ECO:0000256" key="8">
    <source>
        <dbReference type="ARBA" id="ARBA00023077"/>
    </source>
</evidence>
<evidence type="ECO:0000256" key="1">
    <source>
        <dbReference type="ARBA" id="ARBA00004571"/>
    </source>
</evidence>
<dbReference type="Pfam" id="PF00593">
    <property type="entry name" value="TonB_dep_Rec_b-barrel"/>
    <property type="match status" value="1"/>
</dbReference>
<evidence type="ECO:0000256" key="6">
    <source>
        <dbReference type="ARBA" id="ARBA00023004"/>
    </source>
</evidence>
<comment type="subcellular location">
    <subcellularLocation>
        <location evidence="1 11">Cell outer membrane</location>
        <topology evidence="1 11">Multi-pass membrane protein</topology>
    </subcellularLocation>
</comment>
<accession>A0ABU9TH40</accession>
<feature type="chain" id="PRO_5045334425" evidence="13">
    <location>
        <begin position="31"/>
        <end position="705"/>
    </location>
</feature>
<feature type="domain" description="TonB-dependent receptor-like beta-barrel" evidence="14">
    <location>
        <begin position="232"/>
        <end position="663"/>
    </location>
</feature>
<keyword evidence="16" id="KW-0675">Receptor</keyword>
<evidence type="ECO:0000313" key="17">
    <source>
        <dbReference type="Proteomes" id="UP001457661"/>
    </source>
</evidence>
<name>A0ABU9TH40_9GAMM</name>
<keyword evidence="13" id="KW-0732">Signal</keyword>
<feature type="domain" description="TonB-dependent receptor plug" evidence="15">
    <location>
        <begin position="50"/>
        <end position="155"/>
    </location>
</feature>
<dbReference type="Proteomes" id="UP001457661">
    <property type="component" value="Unassembled WGS sequence"/>
</dbReference>
<keyword evidence="7" id="KW-0406">Ion transport</keyword>
<keyword evidence="5 11" id="KW-0812">Transmembrane</keyword>
<organism evidence="16 17">
    <name type="scientific">Pseudoalteromonas arctica</name>
    <dbReference type="NCBI Taxonomy" id="394751"/>
    <lineage>
        <taxon>Bacteria</taxon>
        <taxon>Pseudomonadati</taxon>
        <taxon>Pseudomonadota</taxon>
        <taxon>Gammaproteobacteria</taxon>
        <taxon>Alteromonadales</taxon>
        <taxon>Pseudoalteromonadaceae</taxon>
        <taxon>Pseudoalteromonas</taxon>
    </lineage>
</organism>
<dbReference type="PROSITE" id="PS52016">
    <property type="entry name" value="TONB_DEPENDENT_REC_3"/>
    <property type="match status" value="1"/>
</dbReference>
<comment type="caution">
    <text evidence="16">The sequence shown here is derived from an EMBL/GenBank/DDBJ whole genome shotgun (WGS) entry which is preliminary data.</text>
</comment>
<evidence type="ECO:0000259" key="15">
    <source>
        <dbReference type="Pfam" id="PF07715"/>
    </source>
</evidence>
<dbReference type="InterPro" id="IPR036942">
    <property type="entry name" value="Beta-barrel_TonB_sf"/>
</dbReference>
<dbReference type="InterPro" id="IPR012910">
    <property type="entry name" value="Plug_dom"/>
</dbReference>
<evidence type="ECO:0000256" key="2">
    <source>
        <dbReference type="ARBA" id="ARBA00022448"/>
    </source>
</evidence>
<evidence type="ECO:0000256" key="13">
    <source>
        <dbReference type="SAM" id="SignalP"/>
    </source>
</evidence>
<keyword evidence="4" id="KW-0410">Iron transport</keyword>
<dbReference type="SUPFAM" id="SSF56935">
    <property type="entry name" value="Porins"/>
    <property type="match status" value="1"/>
</dbReference>
<dbReference type="PANTHER" id="PTHR32552:SF81">
    <property type="entry name" value="TONB-DEPENDENT OUTER MEMBRANE RECEPTOR"/>
    <property type="match status" value="1"/>
</dbReference>
<keyword evidence="17" id="KW-1185">Reference proteome</keyword>
<keyword evidence="2 11" id="KW-0813">Transport</keyword>
<reference evidence="16 17" key="1">
    <citation type="submission" date="2024-03" db="EMBL/GenBank/DDBJ databases">
        <title>Community enrichment and isolation of bacterial strains for fucoidan degradation.</title>
        <authorList>
            <person name="Sichert A."/>
        </authorList>
    </citation>
    <scope>NUCLEOTIDE SEQUENCE [LARGE SCALE GENOMIC DNA]</scope>
    <source>
        <strain evidence="16 17">AS26</strain>
    </source>
</reference>
<keyword evidence="9 11" id="KW-0472">Membrane</keyword>
<dbReference type="InterPro" id="IPR039426">
    <property type="entry name" value="TonB-dep_rcpt-like"/>
</dbReference>
<dbReference type="InterPro" id="IPR000531">
    <property type="entry name" value="Beta-barrel_TonB"/>
</dbReference>
<protein>
    <submittedName>
        <fullName evidence="16">TonB-dependent receptor</fullName>
    </submittedName>
</protein>
<evidence type="ECO:0000256" key="12">
    <source>
        <dbReference type="RuleBase" id="RU003357"/>
    </source>
</evidence>
<sequence>MELSNPMNLRLSLITAALLPLLGAPIAANADDSDLERIVVTGDFQRESIQTLSASASLFSEDEINQRGASYLDEMLGSAANVNFASGASRGRYIQIRGVGLRSQFVDPINPSVGLVIDGINYSGLGGSSLLFDIDQVEIYRGPQGTRFGADGMAGMIQMGSAKATSDPSLKLQVGAGTYNTREAGIAASTGLTDDTSARVSYFRRKSDGYVDNLYLNDETQNQDEQVARFKLNSQLTKHLNTELNLHYIDINNGYDAFTLDNSRNSVADEPGQDNQESYAIGVKNTYTGFDAFDVNLNLSAIDTELLYSFDEDWVCNDTSEPKLCAAGLHPDGYSSTDLYSRDRDDQSVDLQFNSKTGNWVAGIYYQNRDVDLERQYTWLASPFSSTYETSNVAVYGQVATPIGPKTTLITGLRVEQYQGDYTDSNGFIQDTDDVMVGGKIALEYQVIDRTMIYTSITRGYKAGGINSEALAKAKDEGLNLSADFFQQHTSFDPEYLWSGEFGVKGSSLDDKFTLRLTAFYMHRDDIQLKAWQVEGQQFTGYVDNASSGSNYGLEVEGSYQLTDNLFLTGSAGYLNTEIDDFVTQSGLNQDGREQAQSPKYQYAFTARYNFTSELYGMIGVEGKDDYYFSDSHNSQAPSSNLVNLSFGYEADMWAVRAWARNVFDETVPTRGFEFGNDPQDGYATHTYTQLGEPRVAGVTFTLNL</sequence>
<keyword evidence="3 11" id="KW-1134">Transmembrane beta strand</keyword>
<evidence type="ECO:0000256" key="11">
    <source>
        <dbReference type="PROSITE-ProRule" id="PRU01360"/>
    </source>
</evidence>
<evidence type="ECO:0000256" key="5">
    <source>
        <dbReference type="ARBA" id="ARBA00022692"/>
    </source>
</evidence>
<dbReference type="PANTHER" id="PTHR32552">
    <property type="entry name" value="FERRICHROME IRON RECEPTOR-RELATED"/>
    <property type="match status" value="1"/>
</dbReference>
<evidence type="ECO:0000256" key="7">
    <source>
        <dbReference type="ARBA" id="ARBA00023065"/>
    </source>
</evidence>
<proteinExistence type="inferred from homology"/>
<dbReference type="Gene3D" id="2.40.170.20">
    <property type="entry name" value="TonB-dependent receptor, beta-barrel domain"/>
    <property type="match status" value="1"/>
</dbReference>
<evidence type="ECO:0000256" key="9">
    <source>
        <dbReference type="ARBA" id="ARBA00023136"/>
    </source>
</evidence>
<gene>
    <name evidence="16" type="ORF">WNY57_11390</name>
</gene>
<keyword evidence="8 12" id="KW-0798">TonB box</keyword>
<feature type="signal peptide" evidence="13">
    <location>
        <begin position="1"/>
        <end position="30"/>
    </location>
</feature>
<evidence type="ECO:0000256" key="4">
    <source>
        <dbReference type="ARBA" id="ARBA00022496"/>
    </source>
</evidence>
<dbReference type="Pfam" id="PF07715">
    <property type="entry name" value="Plug"/>
    <property type="match status" value="1"/>
</dbReference>
<evidence type="ECO:0000259" key="14">
    <source>
        <dbReference type="Pfam" id="PF00593"/>
    </source>
</evidence>
<keyword evidence="6" id="KW-0408">Iron</keyword>
<evidence type="ECO:0000313" key="16">
    <source>
        <dbReference type="EMBL" id="MEM5533035.1"/>
    </source>
</evidence>
<evidence type="ECO:0000256" key="10">
    <source>
        <dbReference type="ARBA" id="ARBA00023237"/>
    </source>
</evidence>
<dbReference type="RefSeq" id="WP_342879775.1">
    <property type="nucleotide sequence ID" value="NZ_JBBMQX010000007.1"/>
</dbReference>